<proteinExistence type="predicted"/>
<accession>A0A9P6G951</accession>
<sequence length="103" mass="10845">MMLPKLATLFATVPGAYAFAVPQPNPGKITIPEFTGDIFHARFRTLGVATGPIVTPGGEVYDSTNTSVASTAGNPQQELRITMGTHLLEHVGFTVSCNVGDDL</sequence>
<dbReference type="EMBL" id="WJXW01000013">
    <property type="protein sequence ID" value="KAF9731202.1"/>
    <property type="molecule type" value="Genomic_DNA"/>
</dbReference>
<name>A0A9P6G951_9PLEO</name>
<dbReference type="AlphaFoldDB" id="A0A9P6G951"/>
<comment type="caution">
    <text evidence="2">The sequence shown here is derived from an EMBL/GenBank/DDBJ whole genome shotgun (WGS) entry which is preliminary data.</text>
</comment>
<evidence type="ECO:0000313" key="2">
    <source>
        <dbReference type="EMBL" id="KAF9731202.1"/>
    </source>
</evidence>
<gene>
    <name evidence="2" type="ORF">PMIN01_11161</name>
</gene>
<feature type="signal peptide" evidence="1">
    <location>
        <begin position="1"/>
        <end position="18"/>
    </location>
</feature>
<feature type="chain" id="PRO_5040386236" evidence="1">
    <location>
        <begin position="19"/>
        <end position="103"/>
    </location>
</feature>
<evidence type="ECO:0000313" key="3">
    <source>
        <dbReference type="Proteomes" id="UP000756921"/>
    </source>
</evidence>
<dbReference type="Proteomes" id="UP000756921">
    <property type="component" value="Unassembled WGS sequence"/>
</dbReference>
<reference evidence="2" key="1">
    <citation type="journal article" date="2020" name="Mol. Plant Microbe Interact.">
        <title>Genome Sequence of the Biocontrol Agent Coniothyrium minitans strain Conio (IMI 134523).</title>
        <authorList>
            <person name="Patel D."/>
            <person name="Shittu T.A."/>
            <person name="Baroncelli R."/>
            <person name="Muthumeenakshi S."/>
            <person name="Osborne T.H."/>
            <person name="Janganan T.K."/>
            <person name="Sreenivasaprasad S."/>
        </authorList>
    </citation>
    <scope>NUCLEOTIDE SEQUENCE</scope>
    <source>
        <strain evidence="2">Conio</strain>
    </source>
</reference>
<protein>
    <submittedName>
        <fullName evidence="2">Uncharacterized protein</fullName>
    </submittedName>
</protein>
<keyword evidence="3" id="KW-1185">Reference proteome</keyword>
<keyword evidence="1" id="KW-0732">Signal</keyword>
<organism evidence="2 3">
    <name type="scientific">Paraphaeosphaeria minitans</name>
    <dbReference type="NCBI Taxonomy" id="565426"/>
    <lineage>
        <taxon>Eukaryota</taxon>
        <taxon>Fungi</taxon>
        <taxon>Dikarya</taxon>
        <taxon>Ascomycota</taxon>
        <taxon>Pezizomycotina</taxon>
        <taxon>Dothideomycetes</taxon>
        <taxon>Pleosporomycetidae</taxon>
        <taxon>Pleosporales</taxon>
        <taxon>Massarineae</taxon>
        <taxon>Didymosphaeriaceae</taxon>
        <taxon>Paraphaeosphaeria</taxon>
    </lineage>
</organism>
<evidence type="ECO:0000256" key="1">
    <source>
        <dbReference type="SAM" id="SignalP"/>
    </source>
</evidence>